<dbReference type="Proteomes" id="UP000246464">
    <property type="component" value="Chromosome 2"/>
</dbReference>
<dbReference type="AlphaFoldDB" id="A0A2U9B221"/>
<evidence type="ECO:0000313" key="1">
    <source>
        <dbReference type="EMBL" id="AWO97984.1"/>
    </source>
</evidence>
<sequence length="76" mass="7825">MLDPASILKRLAIGPGECAVPVAGPLFHVDTKLTFGSGLFFRVALHSETLLVSQGQATTGVGVKDAGKQMGSCPTK</sequence>
<reference evidence="1 2" key="1">
    <citation type="submission" date="2017-12" db="EMBL/GenBank/DDBJ databases">
        <title>Integrating genomic resources of turbot (Scophthalmus maximus) in depth evaluation of genetic and physical mapping variation across individuals.</title>
        <authorList>
            <person name="Martinez P."/>
        </authorList>
    </citation>
    <scope>NUCLEOTIDE SEQUENCE [LARGE SCALE GENOMIC DNA]</scope>
</reference>
<dbReference type="EMBL" id="CP026244">
    <property type="protein sequence ID" value="AWO97984.1"/>
    <property type="molecule type" value="Genomic_DNA"/>
</dbReference>
<proteinExistence type="predicted"/>
<protein>
    <submittedName>
        <fullName evidence="1">Uncharacterized protein</fullName>
    </submittedName>
</protein>
<organism evidence="1 2">
    <name type="scientific">Scophthalmus maximus</name>
    <name type="common">Turbot</name>
    <name type="synonym">Psetta maxima</name>
    <dbReference type="NCBI Taxonomy" id="52904"/>
    <lineage>
        <taxon>Eukaryota</taxon>
        <taxon>Metazoa</taxon>
        <taxon>Chordata</taxon>
        <taxon>Craniata</taxon>
        <taxon>Vertebrata</taxon>
        <taxon>Euteleostomi</taxon>
        <taxon>Actinopterygii</taxon>
        <taxon>Neopterygii</taxon>
        <taxon>Teleostei</taxon>
        <taxon>Neoteleostei</taxon>
        <taxon>Acanthomorphata</taxon>
        <taxon>Carangaria</taxon>
        <taxon>Pleuronectiformes</taxon>
        <taxon>Pleuronectoidei</taxon>
        <taxon>Scophthalmidae</taxon>
        <taxon>Scophthalmus</taxon>
    </lineage>
</organism>
<evidence type="ECO:0000313" key="2">
    <source>
        <dbReference type="Proteomes" id="UP000246464"/>
    </source>
</evidence>
<keyword evidence="2" id="KW-1185">Reference proteome</keyword>
<name>A0A2U9B221_SCOMX</name>
<gene>
    <name evidence="1" type="ORF">SMAX5B_005422</name>
</gene>
<accession>A0A2U9B221</accession>